<comment type="caution">
    <text evidence="1">The sequence shown here is derived from an EMBL/GenBank/DDBJ whole genome shotgun (WGS) entry which is preliminary data.</text>
</comment>
<keyword evidence="2" id="KW-1185">Reference proteome</keyword>
<protein>
    <submittedName>
        <fullName evidence="1">Uncharacterized protein</fullName>
    </submittedName>
</protein>
<organism evidence="1 2">
    <name type="scientific">Mucor saturninus</name>
    <dbReference type="NCBI Taxonomy" id="64648"/>
    <lineage>
        <taxon>Eukaryota</taxon>
        <taxon>Fungi</taxon>
        <taxon>Fungi incertae sedis</taxon>
        <taxon>Mucoromycota</taxon>
        <taxon>Mucoromycotina</taxon>
        <taxon>Mucoromycetes</taxon>
        <taxon>Mucorales</taxon>
        <taxon>Mucorineae</taxon>
        <taxon>Mucoraceae</taxon>
        <taxon>Mucor</taxon>
    </lineage>
</organism>
<dbReference type="InterPro" id="IPR032675">
    <property type="entry name" value="LRR_dom_sf"/>
</dbReference>
<sequence length="623" mass="72484">MYKGVVIDAFGVYYSKLILKKPPQERYGYFQYGATITRLTLAADYKEMVHVFNSKRSKATQLRSSDIEFSKKEIITLLEALPNLEYLNMNASMNLQKYLNCILKTDSKKCLTRIQNIPPSNKTQMNLDSADRYFSVCYKYRATIDSLHLLYHYDMQKFAPLRDHLLVFIGRFARLTRLIVDDTSSVYTISTVDIEVACPSLKELRFFVGSYWEPINIQSSLEVPNSHGNSNLHTMSLGCPVMGPSYLKYIIEHTPLVTTFSFTMYWPDICSWIAHIGMNTAINFFCRLSVAKNATFSYYQDSSVDWLRPAKITTFFEVVNAFRGDKEPFCSATFNYNLKPRGESFMTYNLEKGLELIFDAPQRTSPDPLSLPDTRISGIGLEIINVLKVFSRFDSDEADLLRMLAVALETCPSLITTRFVDEKSKGRMLYMGPYFQTNRFEDAQLFSSRITTKRSHRMMTAQNFIPSNQTLKLLNHLLNIKNVAFIHIPLQYEKRVVNLLQFKNLETFFLDLGPHRRIEAEYAYICLLFNDGDSLYYCYKEEYPFQLTLTSKEFIKQCHWRQPKRIFNMIIKCHKKVKLVFGRYNYGLNGVYSSVLFAEFKQGKLIDHISLDSRMFCHDIYLK</sequence>
<gene>
    <name evidence="1" type="ORF">INT47_009405</name>
</gene>
<evidence type="ECO:0000313" key="2">
    <source>
        <dbReference type="Proteomes" id="UP000603453"/>
    </source>
</evidence>
<name>A0A8H7R513_9FUNG</name>
<dbReference type="EMBL" id="JAEPRD010000045">
    <property type="protein sequence ID" value="KAG2204363.1"/>
    <property type="molecule type" value="Genomic_DNA"/>
</dbReference>
<proteinExistence type="predicted"/>
<accession>A0A8H7R513</accession>
<evidence type="ECO:0000313" key="1">
    <source>
        <dbReference type="EMBL" id="KAG2204363.1"/>
    </source>
</evidence>
<dbReference type="Gene3D" id="3.80.10.10">
    <property type="entry name" value="Ribonuclease Inhibitor"/>
    <property type="match status" value="1"/>
</dbReference>
<reference evidence="1" key="1">
    <citation type="submission" date="2020-12" db="EMBL/GenBank/DDBJ databases">
        <title>Metabolic potential, ecology and presence of endohyphal bacteria is reflected in genomic diversity of Mucoromycotina.</title>
        <authorList>
            <person name="Muszewska A."/>
            <person name="Okrasinska A."/>
            <person name="Steczkiewicz K."/>
            <person name="Drgas O."/>
            <person name="Orlowska M."/>
            <person name="Perlinska-Lenart U."/>
            <person name="Aleksandrzak-Piekarczyk T."/>
            <person name="Szatraj K."/>
            <person name="Zielenkiewicz U."/>
            <person name="Pilsyk S."/>
            <person name="Malc E."/>
            <person name="Mieczkowski P."/>
            <person name="Kruszewska J.S."/>
            <person name="Biernat P."/>
            <person name="Pawlowska J."/>
        </authorList>
    </citation>
    <scope>NUCLEOTIDE SEQUENCE</scope>
    <source>
        <strain evidence="1">WA0000017839</strain>
    </source>
</reference>
<dbReference type="AlphaFoldDB" id="A0A8H7R513"/>
<dbReference type="Proteomes" id="UP000603453">
    <property type="component" value="Unassembled WGS sequence"/>
</dbReference>